<accession>A0ABD3XIR1</accession>
<dbReference type="SUPFAM" id="SSF53335">
    <property type="entry name" value="S-adenosyl-L-methionine-dependent methyltransferases"/>
    <property type="match status" value="1"/>
</dbReference>
<reference evidence="1 2" key="1">
    <citation type="submission" date="2024-11" db="EMBL/GenBank/DDBJ databases">
        <title>Chromosome-level genome assembly of the freshwater bivalve Anodonta woodiana.</title>
        <authorList>
            <person name="Chen X."/>
        </authorList>
    </citation>
    <scope>NUCLEOTIDE SEQUENCE [LARGE SCALE GENOMIC DNA]</scope>
    <source>
        <strain evidence="1">MN2024</strain>
        <tissue evidence="1">Gills</tissue>
    </source>
</reference>
<dbReference type="Proteomes" id="UP001634394">
    <property type="component" value="Unassembled WGS sequence"/>
</dbReference>
<dbReference type="EMBL" id="JBJQND010000002">
    <property type="protein sequence ID" value="KAL3884902.1"/>
    <property type="molecule type" value="Genomic_DNA"/>
</dbReference>
<dbReference type="Gene3D" id="3.40.50.150">
    <property type="entry name" value="Vaccinia Virus protein VP39"/>
    <property type="match status" value="1"/>
</dbReference>
<name>A0ABD3XIR1_SINWO</name>
<evidence type="ECO:0000313" key="1">
    <source>
        <dbReference type="EMBL" id="KAL3884902.1"/>
    </source>
</evidence>
<gene>
    <name evidence="1" type="ORF">ACJMK2_025001</name>
</gene>
<feature type="non-terminal residue" evidence="1">
    <location>
        <position position="1"/>
    </location>
</feature>
<keyword evidence="2" id="KW-1185">Reference proteome</keyword>
<dbReference type="AlphaFoldDB" id="A0ABD3XIR1"/>
<protein>
    <submittedName>
        <fullName evidence="1">Uncharacterized protein</fullName>
    </submittedName>
</protein>
<organism evidence="1 2">
    <name type="scientific">Sinanodonta woodiana</name>
    <name type="common">Chinese pond mussel</name>
    <name type="synonym">Anodonta woodiana</name>
    <dbReference type="NCBI Taxonomy" id="1069815"/>
    <lineage>
        <taxon>Eukaryota</taxon>
        <taxon>Metazoa</taxon>
        <taxon>Spiralia</taxon>
        <taxon>Lophotrochozoa</taxon>
        <taxon>Mollusca</taxon>
        <taxon>Bivalvia</taxon>
        <taxon>Autobranchia</taxon>
        <taxon>Heteroconchia</taxon>
        <taxon>Palaeoheterodonta</taxon>
        <taxon>Unionida</taxon>
        <taxon>Unionoidea</taxon>
        <taxon>Unionidae</taxon>
        <taxon>Unioninae</taxon>
        <taxon>Sinanodonta</taxon>
    </lineage>
</organism>
<evidence type="ECO:0000313" key="2">
    <source>
        <dbReference type="Proteomes" id="UP001634394"/>
    </source>
</evidence>
<proteinExistence type="predicted"/>
<sequence>ISIVLYFAATGYRLELYQIKHKCPKCICPVSSGSEKDECVQTATNPRFNICLYGLNEDLLVSKAIRTEGLWANDLTLKLRAALTLYPNATFVDIGANIGYFTLYACTLSKCVVAIEAARRSANMVYKGLALYN</sequence>
<dbReference type="InterPro" id="IPR029063">
    <property type="entry name" value="SAM-dependent_MTases_sf"/>
</dbReference>
<comment type="caution">
    <text evidence="1">The sequence shown here is derived from an EMBL/GenBank/DDBJ whole genome shotgun (WGS) entry which is preliminary data.</text>
</comment>